<dbReference type="EMBL" id="CM007899">
    <property type="protein sequence ID" value="OTG09538.1"/>
    <property type="molecule type" value="Genomic_DNA"/>
</dbReference>
<accession>A0A251TEN6</accession>
<gene>
    <name evidence="1" type="ORF">HannXRQ_Chr10g0277561</name>
</gene>
<dbReference type="InParanoid" id="A0A251TEN6"/>
<evidence type="ECO:0000313" key="1">
    <source>
        <dbReference type="EMBL" id="OTG09538.1"/>
    </source>
</evidence>
<organism evidence="1 2">
    <name type="scientific">Helianthus annuus</name>
    <name type="common">Common sunflower</name>
    <dbReference type="NCBI Taxonomy" id="4232"/>
    <lineage>
        <taxon>Eukaryota</taxon>
        <taxon>Viridiplantae</taxon>
        <taxon>Streptophyta</taxon>
        <taxon>Embryophyta</taxon>
        <taxon>Tracheophyta</taxon>
        <taxon>Spermatophyta</taxon>
        <taxon>Magnoliopsida</taxon>
        <taxon>eudicotyledons</taxon>
        <taxon>Gunneridae</taxon>
        <taxon>Pentapetalae</taxon>
        <taxon>asterids</taxon>
        <taxon>campanulids</taxon>
        <taxon>Asterales</taxon>
        <taxon>Asteraceae</taxon>
        <taxon>Asteroideae</taxon>
        <taxon>Heliantheae alliance</taxon>
        <taxon>Heliantheae</taxon>
        <taxon>Helianthus</taxon>
    </lineage>
</organism>
<proteinExistence type="predicted"/>
<sequence>MTNLKPCYTNPLASAESKLASKPGLSKYKHNTQGVASGSPINTTCINANERFRLQAQSLQISIANSLMCVFLTEVSLKCFRMSELKRTHCMGIYTQHSKSGRRIRNTDRKIIFRSDCHRRNHRDLEA</sequence>
<reference evidence="2" key="1">
    <citation type="journal article" date="2017" name="Nature">
        <title>The sunflower genome provides insights into oil metabolism, flowering and Asterid evolution.</title>
        <authorList>
            <person name="Badouin H."/>
            <person name="Gouzy J."/>
            <person name="Grassa C.J."/>
            <person name="Murat F."/>
            <person name="Staton S.E."/>
            <person name="Cottret L."/>
            <person name="Lelandais-Briere C."/>
            <person name="Owens G.L."/>
            <person name="Carrere S."/>
            <person name="Mayjonade B."/>
            <person name="Legrand L."/>
            <person name="Gill N."/>
            <person name="Kane N.C."/>
            <person name="Bowers J.E."/>
            <person name="Hubner S."/>
            <person name="Bellec A."/>
            <person name="Berard A."/>
            <person name="Berges H."/>
            <person name="Blanchet N."/>
            <person name="Boniface M.C."/>
            <person name="Brunel D."/>
            <person name="Catrice O."/>
            <person name="Chaidir N."/>
            <person name="Claudel C."/>
            <person name="Donnadieu C."/>
            <person name="Faraut T."/>
            <person name="Fievet G."/>
            <person name="Helmstetter N."/>
            <person name="King M."/>
            <person name="Knapp S.J."/>
            <person name="Lai Z."/>
            <person name="Le Paslier M.C."/>
            <person name="Lippi Y."/>
            <person name="Lorenzon L."/>
            <person name="Mandel J.R."/>
            <person name="Marage G."/>
            <person name="Marchand G."/>
            <person name="Marquand E."/>
            <person name="Bret-Mestries E."/>
            <person name="Morien E."/>
            <person name="Nambeesan S."/>
            <person name="Nguyen T."/>
            <person name="Pegot-Espagnet P."/>
            <person name="Pouilly N."/>
            <person name="Raftis F."/>
            <person name="Sallet E."/>
            <person name="Schiex T."/>
            <person name="Thomas J."/>
            <person name="Vandecasteele C."/>
            <person name="Vares D."/>
            <person name="Vear F."/>
            <person name="Vautrin S."/>
            <person name="Crespi M."/>
            <person name="Mangin B."/>
            <person name="Burke J.M."/>
            <person name="Salse J."/>
            <person name="Munos S."/>
            <person name="Vincourt P."/>
            <person name="Rieseberg L.H."/>
            <person name="Langlade N.B."/>
        </authorList>
    </citation>
    <scope>NUCLEOTIDE SEQUENCE [LARGE SCALE GENOMIC DNA]</scope>
    <source>
        <strain evidence="2">cv. SF193</strain>
    </source>
</reference>
<dbReference type="AlphaFoldDB" id="A0A251TEN6"/>
<keyword evidence="2" id="KW-1185">Reference proteome</keyword>
<dbReference type="Proteomes" id="UP000215914">
    <property type="component" value="Chromosome 10"/>
</dbReference>
<name>A0A251TEN6_HELAN</name>
<protein>
    <submittedName>
        <fullName evidence="1">Uncharacterized protein</fullName>
    </submittedName>
</protein>
<evidence type="ECO:0000313" key="2">
    <source>
        <dbReference type="Proteomes" id="UP000215914"/>
    </source>
</evidence>